<evidence type="ECO:0000256" key="2">
    <source>
        <dbReference type="ARBA" id="ARBA00006484"/>
    </source>
</evidence>
<dbReference type="PRINTS" id="PR00081">
    <property type="entry name" value="GDHRDH"/>
</dbReference>
<reference evidence="7" key="1">
    <citation type="submission" date="2016-10" db="EMBL/GenBank/DDBJ databases">
        <authorList>
            <person name="Varghese N."/>
            <person name="Submissions S."/>
        </authorList>
    </citation>
    <scope>NUCLEOTIDE SEQUENCE [LARGE SCALE GENOMIC DNA]</scope>
    <source>
        <strain evidence="7">B48,IBRC-M 10115,DSM 25386,CECT 8001</strain>
    </source>
</reference>
<sequence>MKYAIVTGASKGLGEGIARKLLEEQVKVIAVSRSDNEELHEVARKIDGDYHYFRCNLASTEETLAVFQRISETIFQQTTEAVYLINNAGIVDPIETVGDLNDTAILDNVQINLTAPVLISNLIIKQAEKTQIPLTIANVTSGAAERPVHGWSIYCSTKAAINMFTRTTGLELENKASSTKMIAYSPGIMDTDMQTTIRSSTEKAFYDVDKFKEYKEKGMLRSPAIVANALVKLMFEGNLENGKVYYVNDLL</sequence>
<dbReference type="InterPro" id="IPR036291">
    <property type="entry name" value="NAD(P)-bd_dom_sf"/>
</dbReference>
<dbReference type="AlphaFoldDB" id="A0A1H7ZXK1"/>
<dbReference type="NCBIfam" id="NF005381">
    <property type="entry name" value="PRK06924.1"/>
    <property type="match status" value="1"/>
</dbReference>
<evidence type="ECO:0000256" key="4">
    <source>
        <dbReference type="ARBA" id="ARBA00022857"/>
    </source>
</evidence>
<dbReference type="Pfam" id="PF00106">
    <property type="entry name" value="adh_short"/>
    <property type="match status" value="1"/>
</dbReference>
<keyword evidence="7" id="KW-1185">Reference proteome</keyword>
<dbReference type="SUPFAM" id="SSF51735">
    <property type="entry name" value="NAD(P)-binding Rossmann-fold domains"/>
    <property type="match status" value="1"/>
</dbReference>
<protein>
    <submittedName>
        <fullName evidence="6">Benzil reductase ((S)-benzoin forming)</fullName>
    </submittedName>
</protein>
<keyword evidence="5" id="KW-0560">Oxidoreductase</keyword>
<dbReference type="EMBL" id="FOBW01000004">
    <property type="protein sequence ID" value="SEM63195.1"/>
    <property type="molecule type" value="Genomic_DNA"/>
</dbReference>
<keyword evidence="3" id="KW-0963">Cytoplasm</keyword>
<dbReference type="PROSITE" id="PS00061">
    <property type="entry name" value="ADH_SHORT"/>
    <property type="match status" value="1"/>
</dbReference>
<dbReference type="GO" id="GO:0004757">
    <property type="term" value="F:sepiapterin reductase (NADP+) activity"/>
    <property type="evidence" value="ECO:0007669"/>
    <property type="project" value="TreeGrafter"/>
</dbReference>
<dbReference type="InterPro" id="IPR002347">
    <property type="entry name" value="SDR_fam"/>
</dbReference>
<dbReference type="Gene3D" id="3.40.50.720">
    <property type="entry name" value="NAD(P)-binding Rossmann-like Domain"/>
    <property type="match status" value="1"/>
</dbReference>
<dbReference type="PANTHER" id="PTHR44085">
    <property type="entry name" value="SEPIAPTERIN REDUCTASE"/>
    <property type="match status" value="1"/>
</dbReference>
<dbReference type="RefSeq" id="WP_090743160.1">
    <property type="nucleotide sequence ID" value="NZ_FOBW01000004.1"/>
</dbReference>
<name>A0A1H7ZXK1_9BACI</name>
<keyword evidence="4" id="KW-0521">NADP</keyword>
<proteinExistence type="inferred from homology"/>
<comment type="subcellular location">
    <subcellularLocation>
        <location evidence="1">Cytoplasm</location>
    </subcellularLocation>
</comment>
<organism evidence="6 7">
    <name type="scientific">Mesobacillus persicus</name>
    <dbReference type="NCBI Taxonomy" id="930146"/>
    <lineage>
        <taxon>Bacteria</taxon>
        <taxon>Bacillati</taxon>
        <taxon>Bacillota</taxon>
        <taxon>Bacilli</taxon>
        <taxon>Bacillales</taxon>
        <taxon>Bacillaceae</taxon>
        <taxon>Mesobacillus</taxon>
    </lineage>
</organism>
<dbReference type="OrthoDB" id="9794387at2"/>
<evidence type="ECO:0000313" key="7">
    <source>
        <dbReference type="Proteomes" id="UP000198553"/>
    </source>
</evidence>
<comment type="similarity">
    <text evidence="2">Belongs to the short-chain dehydrogenases/reductases (SDR) family.</text>
</comment>
<evidence type="ECO:0000256" key="1">
    <source>
        <dbReference type="ARBA" id="ARBA00004496"/>
    </source>
</evidence>
<dbReference type="InterPro" id="IPR051721">
    <property type="entry name" value="Biopterin_syn/organic_redct"/>
</dbReference>
<dbReference type="Proteomes" id="UP000198553">
    <property type="component" value="Unassembled WGS sequence"/>
</dbReference>
<dbReference type="InterPro" id="IPR020904">
    <property type="entry name" value="Sc_DH/Rdtase_CS"/>
</dbReference>
<gene>
    <name evidence="6" type="ORF">SAMN05192533_104143</name>
</gene>
<accession>A0A1H7ZXK1</accession>
<evidence type="ECO:0000256" key="5">
    <source>
        <dbReference type="ARBA" id="ARBA00023002"/>
    </source>
</evidence>
<dbReference type="GO" id="GO:0006729">
    <property type="term" value="P:tetrahydrobiopterin biosynthetic process"/>
    <property type="evidence" value="ECO:0007669"/>
    <property type="project" value="TreeGrafter"/>
</dbReference>
<dbReference type="PANTHER" id="PTHR44085:SF2">
    <property type="entry name" value="SEPIAPTERIN REDUCTASE"/>
    <property type="match status" value="1"/>
</dbReference>
<dbReference type="GO" id="GO:0005737">
    <property type="term" value="C:cytoplasm"/>
    <property type="evidence" value="ECO:0007669"/>
    <property type="project" value="UniProtKB-SubCell"/>
</dbReference>
<evidence type="ECO:0000313" key="6">
    <source>
        <dbReference type="EMBL" id="SEM63195.1"/>
    </source>
</evidence>
<evidence type="ECO:0000256" key="3">
    <source>
        <dbReference type="ARBA" id="ARBA00022490"/>
    </source>
</evidence>
<dbReference type="STRING" id="930146.SAMN05192533_104143"/>